<dbReference type="EMBL" id="LCLG01000001">
    <property type="protein sequence ID" value="KKU12399.1"/>
    <property type="molecule type" value="Genomic_DNA"/>
</dbReference>
<keyword evidence="2" id="KW-0812">Transmembrane</keyword>
<feature type="region of interest" description="Disordered" evidence="1">
    <location>
        <begin position="65"/>
        <end position="96"/>
    </location>
</feature>
<feature type="domain" description="J" evidence="3">
    <location>
        <begin position="100"/>
        <end position="172"/>
    </location>
</feature>
<evidence type="ECO:0000256" key="2">
    <source>
        <dbReference type="SAM" id="Phobius"/>
    </source>
</evidence>
<dbReference type="PRINTS" id="PR00625">
    <property type="entry name" value="JDOMAIN"/>
</dbReference>
<evidence type="ECO:0000256" key="1">
    <source>
        <dbReference type="SAM" id="MobiDB-lite"/>
    </source>
</evidence>
<comment type="caution">
    <text evidence="4">The sequence shown here is derived from an EMBL/GenBank/DDBJ whole genome shotgun (WGS) entry which is preliminary data.</text>
</comment>
<gene>
    <name evidence="4" type="ORF">UX19_C0001G0003</name>
</gene>
<dbReference type="Proteomes" id="UP000034653">
    <property type="component" value="Unassembled WGS sequence"/>
</dbReference>
<dbReference type="AlphaFoldDB" id="A0A0G1MVY1"/>
<dbReference type="InterPro" id="IPR052276">
    <property type="entry name" value="Diphthamide-biosynth_chaperone"/>
</dbReference>
<feature type="transmembrane region" description="Helical" evidence="2">
    <location>
        <begin position="277"/>
        <end position="298"/>
    </location>
</feature>
<dbReference type="InterPro" id="IPR001623">
    <property type="entry name" value="DnaJ_domain"/>
</dbReference>
<organism evidence="4 5">
    <name type="scientific">Candidatus Woesebacteria bacterium GW2011_GWA1_45_8</name>
    <dbReference type="NCBI Taxonomy" id="1618559"/>
    <lineage>
        <taxon>Bacteria</taxon>
        <taxon>Candidatus Woeseibacteriota</taxon>
    </lineage>
</organism>
<proteinExistence type="predicted"/>
<dbReference type="Gene3D" id="1.10.287.110">
    <property type="entry name" value="DnaJ domain"/>
    <property type="match status" value="1"/>
</dbReference>
<dbReference type="PANTHER" id="PTHR44240:SF10">
    <property type="entry name" value="J DOMAIN-CONTAINING PROTEIN"/>
    <property type="match status" value="1"/>
</dbReference>
<feature type="transmembrane region" description="Helical" evidence="2">
    <location>
        <begin position="344"/>
        <end position="366"/>
    </location>
</feature>
<dbReference type="InterPro" id="IPR036869">
    <property type="entry name" value="J_dom_sf"/>
</dbReference>
<keyword evidence="2" id="KW-0472">Membrane</keyword>
<sequence length="692" mass="73285">MVDITGKKDLAKKILDKREISGPEGFVSQTYALSGDPRLISQTVPLSERSYVAFGLLIQIIRSGRTPSRPSEQKTPSKEVSPTTAMEPSREAETKQPTPNYYTVLGVPAGAGAEEIQGAYRELMKTYPPDTMIGVALTEEERAENLFRAQEISEAYTVLKSERNREDYDNLLKEIPTGSGGSPSAIREVGKTAVGTVIGQAEKKVVGKLATKTAATLATKAGTLAVTQAVGSTVPIVGNVVAFLATEVLGRLWKGVKSLFGNILDFFRGKENKEARWALLGGAILGGIYLIGAGYPIVGFPLVVTGGIGAVGELAYSAGAIGSEAAGLGGSVMTGLTQVVLPSLLAPLVIVLLATPIIIALIIFIINSGAYVVPPRTDFTLGMGENPYIGIEKEALLGGNPIDSPIDNGDLPVSVTYTITITAKRGSLTNISFAYDCQVIGPNEDCPDPTPPIPTPPGIISPVQPYVITYQAPYDSKYQDSLIVDTFTVTADAPEQAGTSAATSATIVIGNPPIDCPLATYKTLGGDWASYTPGDETRGHGSNWYWSQVGGTCTSYPLPQSTGCFGPSSPAASGNMCYSQSSRCPQYGYAYDVFPGSTDVLAPRVGRTPQTWSCNYDFANGSGTAGHTYRCTAGQYMLKLTHVRSPLVNGSTSGTFSSGEKITELYPMGNTHLHMEFSVNGVYQKPENFFCF</sequence>
<dbReference type="CDD" id="cd06257">
    <property type="entry name" value="DnaJ"/>
    <property type="match status" value="1"/>
</dbReference>
<keyword evidence="2" id="KW-1133">Transmembrane helix</keyword>
<name>A0A0G1MVY1_9BACT</name>
<evidence type="ECO:0000313" key="5">
    <source>
        <dbReference type="Proteomes" id="UP000034653"/>
    </source>
</evidence>
<protein>
    <recommendedName>
        <fullName evidence="3">J domain-containing protein</fullName>
    </recommendedName>
</protein>
<reference evidence="4 5" key="1">
    <citation type="journal article" date="2015" name="Nature">
        <title>rRNA introns, odd ribosomes, and small enigmatic genomes across a large radiation of phyla.</title>
        <authorList>
            <person name="Brown C.T."/>
            <person name="Hug L.A."/>
            <person name="Thomas B.C."/>
            <person name="Sharon I."/>
            <person name="Castelle C.J."/>
            <person name="Singh A."/>
            <person name="Wilkins M.J."/>
            <person name="Williams K.H."/>
            <person name="Banfield J.F."/>
        </authorList>
    </citation>
    <scope>NUCLEOTIDE SEQUENCE [LARGE SCALE GENOMIC DNA]</scope>
</reference>
<dbReference type="Pfam" id="PF00226">
    <property type="entry name" value="DnaJ"/>
    <property type="match status" value="1"/>
</dbReference>
<dbReference type="SMART" id="SM00271">
    <property type="entry name" value="DnaJ"/>
    <property type="match status" value="1"/>
</dbReference>
<dbReference type="PANTHER" id="PTHR44240">
    <property type="entry name" value="DNAJ DOMAIN (PROKARYOTIC HEAT SHOCK PROTEIN)-RELATED"/>
    <property type="match status" value="1"/>
</dbReference>
<evidence type="ECO:0000313" key="4">
    <source>
        <dbReference type="EMBL" id="KKU12399.1"/>
    </source>
</evidence>
<evidence type="ECO:0000259" key="3">
    <source>
        <dbReference type="PROSITE" id="PS50076"/>
    </source>
</evidence>
<dbReference type="PROSITE" id="PS50076">
    <property type="entry name" value="DNAJ_2"/>
    <property type="match status" value="1"/>
</dbReference>
<dbReference type="SUPFAM" id="SSF46565">
    <property type="entry name" value="Chaperone J-domain"/>
    <property type="match status" value="1"/>
</dbReference>
<accession>A0A0G1MVY1</accession>